<sequence>MEAGVFTAQVRCPSWLKVFYPFKLVTLHSPAKWS</sequence>
<dbReference type="EMBL" id="GBXM01056903">
    <property type="protein sequence ID" value="JAH51674.1"/>
    <property type="molecule type" value="Transcribed_RNA"/>
</dbReference>
<proteinExistence type="predicted"/>
<evidence type="ECO:0000313" key="1">
    <source>
        <dbReference type="EMBL" id="JAH51674.1"/>
    </source>
</evidence>
<reference evidence="1" key="2">
    <citation type="journal article" date="2015" name="Fish Shellfish Immunol.">
        <title>Early steps in the European eel (Anguilla anguilla)-Vibrio vulnificus interaction in the gills: Role of the RtxA13 toxin.</title>
        <authorList>
            <person name="Callol A."/>
            <person name="Pajuelo D."/>
            <person name="Ebbesson L."/>
            <person name="Teles M."/>
            <person name="MacKenzie S."/>
            <person name="Amaro C."/>
        </authorList>
    </citation>
    <scope>NUCLEOTIDE SEQUENCE</scope>
</reference>
<accession>A0A0E9TD96</accession>
<reference evidence="1" key="1">
    <citation type="submission" date="2014-11" db="EMBL/GenBank/DDBJ databases">
        <authorList>
            <person name="Amaro Gonzalez C."/>
        </authorList>
    </citation>
    <scope>NUCLEOTIDE SEQUENCE</scope>
</reference>
<dbReference type="EMBL" id="GBXM01049499">
    <property type="protein sequence ID" value="JAH59078.1"/>
    <property type="molecule type" value="Transcribed_RNA"/>
</dbReference>
<organism evidence="1">
    <name type="scientific">Anguilla anguilla</name>
    <name type="common">European freshwater eel</name>
    <name type="synonym">Muraena anguilla</name>
    <dbReference type="NCBI Taxonomy" id="7936"/>
    <lineage>
        <taxon>Eukaryota</taxon>
        <taxon>Metazoa</taxon>
        <taxon>Chordata</taxon>
        <taxon>Craniata</taxon>
        <taxon>Vertebrata</taxon>
        <taxon>Euteleostomi</taxon>
        <taxon>Actinopterygii</taxon>
        <taxon>Neopterygii</taxon>
        <taxon>Teleostei</taxon>
        <taxon>Anguilliformes</taxon>
        <taxon>Anguillidae</taxon>
        <taxon>Anguilla</taxon>
    </lineage>
</organism>
<name>A0A0E9TD96_ANGAN</name>
<dbReference type="AlphaFoldDB" id="A0A0E9TD96"/>
<protein>
    <submittedName>
        <fullName evidence="1">Uncharacterized protein</fullName>
    </submittedName>
</protein>